<sequence>MIAVAQHHFRIAAAHIEFVARDEILTQNLTPVENQLARHQFFLILDRHVAHEVALARRAQLFHQFDPGRQPVDPHPGDVSHPVRRHRKTVVDTVEFHILEQRRQLAAVAGHQHTVADISAAMDGFVENPEHNQLAELKALEHPHRLKQTPADEALNHEIPAALMEPVHRIAQRDGALFEAAVLIDDQAHRRIVVLAELTGHAVGDEADLVGIIAHPLHRGRADAVIAMTFGQAQRYGRTRQSQLIGDLLHRFHDTPAPSGNEFTHYRAI</sequence>
<name>A0A645CLL9_9ZZZZ</name>
<gene>
    <name evidence="1" type="ORF">SDC9_124670</name>
</gene>
<proteinExistence type="predicted"/>
<evidence type="ECO:0000313" key="1">
    <source>
        <dbReference type="EMBL" id="MPM77662.1"/>
    </source>
</evidence>
<dbReference type="AlphaFoldDB" id="A0A645CLL9"/>
<protein>
    <submittedName>
        <fullName evidence="1">Uncharacterized protein</fullName>
    </submittedName>
</protein>
<organism evidence="1">
    <name type="scientific">bioreactor metagenome</name>
    <dbReference type="NCBI Taxonomy" id="1076179"/>
    <lineage>
        <taxon>unclassified sequences</taxon>
        <taxon>metagenomes</taxon>
        <taxon>ecological metagenomes</taxon>
    </lineage>
</organism>
<accession>A0A645CLL9</accession>
<reference evidence="1" key="1">
    <citation type="submission" date="2019-08" db="EMBL/GenBank/DDBJ databases">
        <authorList>
            <person name="Kucharzyk K."/>
            <person name="Murdoch R.W."/>
            <person name="Higgins S."/>
            <person name="Loffler F."/>
        </authorList>
    </citation>
    <scope>NUCLEOTIDE SEQUENCE</scope>
</reference>
<dbReference type="EMBL" id="VSSQ01028091">
    <property type="protein sequence ID" value="MPM77662.1"/>
    <property type="molecule type" value="Genomic_DNA"/>
</dbReference>
<comment type="caution">
    <text evidence="1">The sequence shown here is derived from an EMBL/GenBank/DDBJ whole genome shotgun (WGS) entry which is preliminary data.</text>
</comment>